<feature type="compositionally biased region" description="Acidic residues" evidence="1">
    <location>
        <begin position="72"/>
        <end position="88"/>
    </location>
</feature>
<feature type="region of interest" description="Disordered" evidence="1">
    <location>
        <begin position="71"/>
        <end position="128"/>
    </location>
</feature>
<gene>
    <name evidence="2" type="ORF">R1sor_002031</name>
</gene>
<organism evidence="2 3">
    <name type="scientific">Riccia sorocarpa</name>
    <dbReference type="NCBI Taxonomy" id="122646"/>
    <lineage>
        <taxon>Eukaryota</taxon>
        <taxon>Viridiplantae</taxon>
        <taxon>Streptophyta</taxon>
        <taxon>Embryophyta</taxon>
        <taxon>Marchantiophyta</taxon>
        <taxon>Marchantiopsida</taxon>
        <taxon>Marchantiidae</taxon>
        <taxon>Marchantiales</taxon>
        <taxon>Ricciaceae</taxon>
        <taxon>Riccia</taxon>
    </lineage>
</organism>
<feature type="compositionally biased region" description="Basic and acidic residues" evidence="1">
    <location>
        <begin position="1"/>
        <end position="12"/>
    </location>
</feature>
<dbReference type="EMBL" id="JBJQOH010000006">
    <property type="protein sequence ID" value="KAL3684009.1"/>
    <property type="molecule type" value="Genomic_DNA"/>
</dbReference>
<dbReference type="Proteomes" id="UP001633002">
    <property type="component" value="Unassembled WGS sequence"/>
</dbReference>
<keyword evidence="3" id="KW-1185">Reference proteome</keyword>
<sequence length="128" mass="14160">MEPRFQPHKDIPEQITHLGKSTTGAARRQVERKVVPVGAWDDGFQRVNNRRSKKGKWIPRSGILDKVSIESETYETSEEGREDVDEGTMGEGMASDGNPGKKNPSMTINGMFSPDAQVTAKKRGCENA</sequence>
<accession>A0ABD3H1M0</accession>
<name>A0ABD3H1M0_9MARC</name>
<proteinExistence type="predicted"/>
<protein>
    <submittedName>
        <fullName evidence="2">Uncharacterized protein</fullName>
    </submittedName>
</protein>
<comment type="caution">
    <text evidence="2">The sequence shown here is derived from an EMBL/GenBank/DDBJ whole genome shotgun (WGS) entry which is preliminary data.</text>
</comment>
<reference evidence="2 3" key="1">
    <citation type="submission" date="2024-09" db="EMBL/GenBank/DDBJ databases">
        <title>Chromosome-scale assembly of Riccia sorocarpa.</title>
        <authorList>
            <person name="Paukszto L."/>
        </authorList>
    </citation>
    <scope>NUCLEOTIDE SEQUENCE [LARGE SCALE GENOMIC DNA]</scope>
    <source>
        <strain evidence="2">LP-2024</strain>
        <tissue evidence="2">Aerial parts of the thallus</tissue>
    </source>
</reference>
<evidence type="ECO:0000256" key="1">
    <source>
        <dbReference type="SAM" id="MobiDB-lite"/>
    </source>
</evidence>
<dbReference type="AlphaFoldDB" id="A0ABD3H1M0"/>
<evidence type="ECO:0000313" key="2">
    <source>
        <dbReference type="EMBL" id="KAL3684009.1"/>
    </source>
</evidence>
<evidence type="ECO:0000313" key="3">
    <source>
        <dbReference type="Proteomes" id="UP001633002"/>
    </source>
</evidence>
<feature type="region of interest" description="Disordered" evidence="1">
    <location>
        <begin position="1"/>
        <end position="28"/>
    </location>
</feature>